<evidence type="ECO:0000313" key="2">
    <source>
        <dbReference type="EMBL" id="KAJ4964882.1"/>
    </source>
</evidence>
<comment type="caution">
    <text evidence="2">The sequence shown here is derived from an EMBL/GenBank/DDBJ whole genome shotgun (WGS) entry which is preliminary data.</text>
</comment>
<proteinExistence type="predicted"/>
<reference evidence="2" key="1">
    <citation type="journal article" date="2023" name="Plant J.">
        <title>The genome of the king protea, Protea cynaroides.</title>
        <authorList>
            <person name="Chang J."/>
            <person name="Duong T.A."/>
            <person name="Schoeman C."/>
            <person name="Ma X."/>
            <person name="Roodt D."/>
            <person name="Barker N."/>
            <person name="Li Z."/>
            <person name="Van de Peer Y."/>
            <person name="Mizrachi E."/>
        </authorList>
    </citation>
    <scope>NUCLEOTIDE SEQUENCE</scope>
    <source>
        <tissue evidence="2">Young leaves</tissue>
    </source>
</reference>
<organism evidence="2 3">
    <name type="scientific">Protea cynaroides</name>
    <dbReference type="NCBI Taxonomy" id="273540"/>
    <lineage>
        <taxon>Eukaryota</taxon>
        <taxon>Viridiplantae</taxon>
        <taxon>Streptophyta</taxon>
        <taxon>Embryophyta</taxon>
        <taxon>Tracheophyta</taxon>
        <taxon>Spermatophyta</taxon>
        <taxon>Magnoliopsida</taxon>
        <taxon>Proteales</taxon>
        <taxon>Proteaceae</taxon>
        <taxon>Protea</taxon>
    </lineage>
</organism>
<sequence length="155" mass="16667">MQREDRVSPDSTPQGVPSPLLKLFSILMEIHSPLPHPSLPSYSTSKRCSPSDQVDPPPEESRFLKEFPPLPPISQPSSHPPTALSVPHCKPSSPDGGADMAQDGQGGVLQAHLPSKLASSSAMEKVVATGLGLDTSPSLCWVEKKLGRVRFRQSR</sequence>
<evidence type="ECO:0000256" key="1">
    <source>
        <dbReference type="SAM" id="MobiDB-lite"/>
    </source>
</evidence>
<gene>
    <name evidence="2" type="ORF">NE237_016731</name>
</gene>
<dbReference type="Proteomes" id="UP001141806">
    <property type="component" value="Unassembled WGS sequence"/>
</dbReference>
<keyword evidence="3" id="KW-1185">Reference proteome</keyword>
<accession>A0A9Q0HED4</accession>
<protein>
    <submittedName>
        <fullName evidence="2">Uncharacterized protein</fullName>
    </submittedName>
</protein>
<evidence type="ECO:0000313" key="3">
    <source>
        <dbReference type="Proteomes" id="UP001141806"/>
    </source>
</evidence>
<dbReference type="EMBL" id="JAMYWD010000007">
    <property type="protein sequence ID" value="KAJ4964882.1"/>
    <property type="molecule type" value="Genomic_DNA"/>
</dbReference>
<dbReference type="AlphaFoldDB" id="A0A9Q0HED4"/>
<name>A0A9Q0HED4_9MAGN</name>
<feature type="region of interest" description="Disordered" evidence="1">
    <location>
        <begin position="35"/>
        <end position="111"/>
    </location>
</feature>